<accession>A0AAP0IE06</accession>
<dbReference type="AlphaFoldDB" id="A0AAP0IE06"/>
<comment type="caution">
    <text evidence="3">The sequence shown here is derived from an EMBL/GenBank/DDBJ whole genome shotgun (WGS) entry which is preliminary data.</text>
</comment>
<keyword evidence="2" id="KW-0732">Signal</keyword>
<evidence type="ECO:0000313" key="3">
    <source>
        <dbReference type="EMBL" id="KAK9113385.1"/>
    </source>
</evidence>
<dbReference type="Proteomes" id="UP001420932">
    <property type="component" value="Unassembled WGS sequence"/>
</dbReference>
<name>A0AAP0IE06_9MAGN</name>
<organism evidence="3 4">
    <name type="scientific">Stephania yunnanensis</name>
    <dbReference type="NCBI Taxonomy" id="152371"/>
    <lineage>
        <taxon>Eukaryota</taxon>
        <taxon>Viridiplantae</taxon>
        <taxon>Streptophyta</taxon>
        <taxon>Embryophyta</taxon>
        <taxon>Tracheophyta</taxon>
        <taxon>Spermatophyta</taxon>
        <taxon>Magnoliopsida</taxon>
        <taxon>Ranunculales</taxon>
        <taxon>Menispermaceae</taxon>
        <taxon>Menispermoideae</taxon>
        <taxon>Cissampelideae</taxon>
        <taxon>Stephania</taxon>
    </lineage>
</organism>
<gene>
    <name evidence="3" type="ORF">Syun_020182</name>
</gene>
<sequence>MGLKQKNQIHVLSALITFILLIVLLLFTNVATAGGGGADLAAGRIGQNDLAPYSPPPPNPTGPGGSRPIMN</sequence>
<feature type="region of interest" description="Disordered" evidence="1">
    <location>
        <begin position="47"/>
        <end position="71"/>
    </location>
</feature>
<feature type="signal peptide" evidence="2">
    <location>
        <begin position="1"/>
        <end position="33"/>
    </location>
</feature>
<evidence type="ECO:0000256" key="1">
    <source>
        <dbReference type="SAM" id="MobiDB-lite"/>
    </source>
</evidence>
<proteinExistence type="predicted"/>
<protein>
    <submittedName>
        <fullName evidence="3">Uncharacterized protein</fullName>
    </submittedName>
</protein>
<keyword evidence="4" id="KW-1185">Reference proteome</keyword>
<reference evidence="3 4" key="1">
    <citation type="submission" date="2024-01" db="EMBL/GenBank/DDBJ databases">
        <title>Genome assemblies of Stephania.</title>
        <authorList>
            <person name="Yang L."/>
        </authorList>
    </citation>
    <scope>NUCLEOTIDE SEQUENCE [LARGE SCALE GENOMIC DNA]</scope>
    <source>
        <strain evidence="3">YNDBR</strain>
        <tissue evidence="3">Leaf</tissue>
    </source>
</reference>
<evidence type="ECO:0000256" key="2">
    <source>
        <dbReference type="SAM" id="SignalP"/>
    </source>
</evidence>
<dbReference type="EMBL" id="JBBNAF010000009">
    <property type="protein sequence ID" value="KAK9113385.1"/>
    <property type="molecule type" value="Genomic_DNA"/>
</dbReference>
<evidence type="ECO:0000313" key="4">
    <source>
        <dbReference type="Proteomes" id="UP001420932"/>
    </source>
</evidence>
<feature type="chain" id="PRO_5042963233" evidence="2">
    <location>
        <begin position="34"/>
        <end position="71"/>
    </location>
</feature>